<reference evidence="2" key="2">
    <citation type="submission" date="2025-09" db="UniProtKB">
        <authorList>
            <consortium name="Ensembl"/>
        </authorList>
    </citation>
    <scope>IDENTIFICATION</scope>
</reference>
<dbReference type="GeneTree" id="ENSGT00940000176998"/>
<evidence type="ECO:0000313" key="2">
    <source>
        <dbReference type="Ensembl" id="ENSSLUP00000057470.1"/>
    </source>
</evidence>
<dbReference type="Proteomes" id="UP000694568">
    <property type="component" value="Unplaced"/>
</dbReference>
<keyword evidence="1" id="KW-0732">Signal</keyword>
<protein>
    <submittedName>
        <fullName evidence="2">Uncharacterized protein</fullName>
    </submittedName>
</protein>
<sequence>MEVMMFLMVSAVALLVGPAVASPTPHIENGKSIIDLVVKYNESLSREYFVEEVVKGECGAWFFCKVHKILHGHQHYGNMSEEKQLVKNLKQYIDSIPKIGNCTELLKEGTPTGNTTPIPKLLENLTECIKQRNLKNM</sequence>
<proteinExistence type="predicted"/>
<name>A0A8D0AUE1_SANLU</name>
<dbReference type="AlphaFoldDB" id="A0A8D0AUE1"/>
<keyword evidence="3" id="KW-1185">Reference proteome</keyword>
<feature type="signal peptide" evidence="1">
    <location>
        <begin position="1"/>
        <end position="21"/>
    </location>
</feature>
<evidence type="ECO:0000313" key="3">
    <source>
        <dbReference type="Proteomes" id="UP000694568"/>
    </source>
</evidence>
<accession>A0A8D0AUE1</accession>
<dbReference type="Ensembl" id="ENSSLUT00000059137.1">
    <property type="protein sequence ID" value="ENSSLUP00000057470.1"/>
    <property type="gene ID" value="ENSSLUG00000024760.1"/>
</dbReference>
<feature type="chain" id="PRO_5034648964" evidence="1">
    <location>
        <begin position="22"/>
        <end position="137"/>
    </location>
</feature>
<evidence type="ECO:0000256" key="1">
    <source>
        <dbReference type="SAM" id="SignalP"/>
    </source>
</evidence>
<organism evidence="2 3">
    <name type="scientific">Sander lucioperca</name>
    <name type="common">Pike-perch</name>
    <name type="synonym">Perca lucioperca</name>
    <dbReference type="NCBI Taxonomy" id="283035"/>
    <lineage>
        <taxon>Eukaryota</taxon>
        <taxon>Metazoa</taxon>
        <taxon>Chordata</taxon>
        <taxon>Craniata</taxon>
        <taxon>Vertebrata</taxon>
        <taxon>Euteleostomi</taxon>
        <taxon>Actinopterygii</taxon>
        <taxon>Neopterygii</taxon>
        <taxon>Teleostei</taxon>
        <taxon>Neoteleostei</taxon>
        <taxon>Acanthomorphata</taxon>
        <taxon>Eupercaria</taxon>
        <taxon>Perciformes</taxon>
        <taxon>Percoidei</taxon>
        <taxon>Percidae</taxon>
        <taxon>Luciopercinae</taxon>
        <taxon>Sander</taxon>
    </lineage>
</organism>
<reference evidence="2" key="1">
    <citation type="submission" date="2025-08" db="UniProtKB">
        <authorList>
            <consortium name="Ensembl"/>
        </authorList>
    </citation>
    <scope>IDENTIFICATION</scope>
</reference>